<keyword evidence="4" id="KW-1185">Reference proteome</keyword>
<keyword evidence="1" id="KW-1133">Transmembrane helix</keyword>
<dbReference type="Gene3D" id="3.40.50.300">
    <property type="entry name" value="P-loop containing nucleotide triphosphate hydrolases"/>
    <property type="match status" value="1"/>
</dbReference>
<dbReference type="SUPFAM" id="SSF52540">
    <property type="entry name" value="P-loop containing nucleoside triphosphate hydrolases"/>
    <property type="match status" value="1"/>
</dbReference>
<feature type="domain" description="CHASE2" evidence="2">
    <location>
        <begin position="400"/>
        <end position="714"/>
    </location>
</feature>
<dbReference type="Pfam" id="PF05226">
    <property type="entry name" value="CHASE2"/>
    <property type="match status" value="1"/>
</dbReference>
<evidence type="ECO:0000259" key="2">
    <source>
        <dbReference type="SMART" id="SM01080"/>
    </source>
</evidence>
<keyword evidence="1" id="KW-0812">Transmembrane</keyword>
<keyword evidence="1" id="KW-0472">Membrane</keyword>
<evidence type="ECO:0000256" key="1">
    <source>
        <dbReference type="SAM" id="Phobius"/>
    </source>
</evidence>
<dbReference type="Proteomes" id="UP000625316">
    <property type="component" value="Unassembled WGS sequence"/>
</dbReference>
<name>A0A928VM46_9CYAN</name>
<reference evidence="3" key="1">
    <citation type="submission" date="2020-10" db="EMBL/GenBank/DDBJ databases">
        <authorList>
            <person name="Castelo-Branco R."/>
            <person name="Eusebio N."/>
            <person name="Adriana R."/>
            <person name="Vieira A."/>
            <person name="Brugerolle De Fraissinette N."/>
            <person name="Rezende De Castro R."/>
            <person name="Schneider M.P."/>
            <person name="Vasconcelos V."/>
            <person name="Leao P.N."/>
        </authorList>
    </citation>
    <scope>NUCLEOTIDE SEQUENCE</scope>
    <source>
        <strain evidence="3">LEGE 11480</strain>
    </source>
</reference>
<dbReference type="InterPro" id="IPR027417">
    <property type="entry name" value="P-loop_NTPase"/>
</dbReference>
<gene>
    <name evidence="3" type="ORF">IQ266_04570</name>
</gene>
<feature type="transmembrane region" description="Helical" evidence="1">
    <location>
        <begin position="722"/>
        <end position="742"/>
    </location>
</feature>
<accession>A0A928VM46</accession>
<organism evidence="3 4">
    <name type="scientific">Romeriopsis navalis LEGE 11480</name>
    <dbReference type="NCBI Taxonomy" id="2777977"/>
    <lineage>
        <taxon>Bacteria</taxon>
        <taxon>Bacillati</taxon>
        <taxon>Cyanobacteriota</taxon>
        <taxon>Cyanophyceae</taxon>
        <taxon>Leptolyngbyales</taxon>
        <taxon>Leptolyngbyaceae</taxon>
        <taxon>Romeriopsis</taxon>
        <taxon>Romeriopsis navalis</taxon>
    </lineage>
</organism>
<protein>
    <submittedName>
        <fullName evidence="3">CHASE2 domain-containing protein</fullName>
    </submittedName>
</protein>
<sequence length="781" mass="87822">MPKSINYQYQPGGSLPPDAPTYVLRQADTDLYEHLSQGRYCYVLNSRQMGKSSLRVHTMQRLQADGIICAEIELSGIGSQQITAQQWYGGIIQELISGFGLAINRRSWLKDYDDLSPIQRLSYFIESVLLEQVQQPIVVFIDEIDSVLGLEFSTDDFFALLRNCYEKRAAKPEYQRLSFVLLGVATPSDLIQDERSAPFNIGHAIELQGIQLDESYPLMKGLEAIAANPLALLQRILHWTGGQPFLTQKLCWLTSLHPVQIELGEESATIDQIVQQRLIDNWEGQDEPEHLRTIRDRLLRNSSRSVQLLKLYRQILKHGTIPSSRSAEHLELRLSGLIFKRQGVCHVFNQLYQTIFDRQWVEAAIQLYEPPPKLLPWWKAAIIALITISGFMGLRTTGIFWSAELQLFDQMMRLRPDEGADSRLLIVEITAADVQSQSKQERIVSSLSDRSLGQLLKKLDQGNPRAIGLDIYRDYPVASAFPKLTQTLQNHPRLIAICNYADQSQANSTGVAAPPEVRQQYQGFNNVVLDADRVLRRHVLAVGQATPCGNKYAFNLRLAELYLEVEDMRLSFTSQNALQFAPKVFAPLEARLGSYQKAQTKGHQIMLNYRSTEQIAQTVTLREVLQADFDVSQLQNKVILIGTTDPSFQDVHWQTPYSASQANLRTMSGVEIQAHMVSQILSHVLDDRHLINQSHIGLEMIFLLSSGAMGGIIAYLIRKPGFLLLIAGGSISLIFGSGLVLLGLQGVWLPIASGMTIFLVTGASVRLAMQFYQKPILPRSI</sequence>
<dbReference type="InterPro" id="IPR007890">
    <property type="entry name" value="CHASE2"/>
</dbReference>
<proteinExistence type="predicted"/>
<comment type="caution">
    <text evidence="3">The sequence shown here is derived from an EMBL/GenBank/DDBJ whole genome shotgun (WGS) entry which is preliminary data.</text>
</comment>
<feature type="transmembrane region" description="Helical" evidence="1">
    <location>
        <begin position="696"/>
        <end position="717"/>
    </location>
</feature>
<feature type="transmembrane region" description="Helical" evidence="1">
    <location>
        <begin position="748"/>
        <end position="769"/>
    </location>
</feature>
<evidence type="ECO:0000313" key="4">
    <source>
        <dbReference type="Proteomes" id="UP000625316"/>
    </source>
</evidence>
<dbReference type="Pfam" id="PF14516">
    <property type="entry name" value="AAA_35"/>
    <property type="match status" value="1"/>
</dbReference>
<dbReference type="AlphaFoldDB" id="A0A928VM46"/>
<dbReference type="SMART" id="SM01080">
    <property type="entry name" value="CHASE2"/>
    <property type="match status" value="1"/>
</dbReference>
<dbReference type="EMBL" id="JADEXQ010000010">
    <property type="protein sequence ID" value="MBE9029035.1"/>
    <property type="molecule type" value="Genomic_DNA"/>
</dbReference>
<evidence type="ECO:0000313" key="3">
    <source>
        <dbReference type="EMBL" id="MBE9029035.1"/>
    </source>
</evidence>